<evidence type="ECO:0008006" key="4">
    <source>
        <dbReference type="Google" id="ProtNLM"/>
    </source>
</evidence>
<dbReference type="Proteomes" id="UP000054007">
    <property type="component" value="Unassembled WGS sequence"/>
</dbReference>
<feature type="compositionally biased region" description="Acidic residues" evidence="1">
    <location>
        <begin position="33"/>
        <end position="46"/>
    </location>
</feature>
<feature type="region of interest" description="Disordered" evidence="1">
    <location>
        <begin position="1"/>
        <end position="155"/>
    </location>
</feature>
<dbReference type="Gene3D" id="3.30.1490.40">
    <property type="match status" value="1"/>
</dbReference>
<organism evidence="2 3">
    <name type="scientific">Cylindrobasidium torrendii FP15055 ss-10</name>
    <dbReference type="NCBI Taxonomy" id="1314674"/>
    <lineage>
        <taxon>Eukaryota</taxon>
        <taxon>Fungi</taxon>
        <taxon>Dikarya</taxon>
        <taxon>Basidiomycota</taxon>
        <taxon>Agaricomycotina</taxon>
        <taxon>Agaricomycetes</taxon>
        <taxon>Agaricomycetidae</taxon>
        <taxon>Agaricales</taxon>
        <taxon>Marasmiineae</taxon>
        <taxon>Physalacriaceae</taxon>
        <taxon>Cylindrobasidium</taxon>
    </lineage>
</organism>
<feature type="compositionally biased region" description="Polar residues" evidence="1">
    <location>
        <begin position="1"/>
        <end position="11"/>
    </location>
</feature>
<feature type="region of interest" description="Disordered" evidence="1">
    <location>
        <begin position="182"/>
        <end position="211"/>
    </location>
</feature>
<dbReference type="InterPro" id="IPR039905">
    <property type="entry name" value="CD2BP2/Lin1"/>
</dbReference>
<dbReference type="PANTHER" id="PTHR13138:SF3">
    <property type="entry name" value="CD2 ANTIGEN CYTOPLASMIC TAIL-BINDING PROTEIN 2"/>
    <property type="match status" value="1"/>
</dbReference>
<dbReference type="GO" id="GO:0005682">
    <property type="term" value="C:U5 snRNP"/>
    <property type="evidence" value="ECO:0007669"/>
    <property type="project" value="InterPro"/>
</dbReference>
<gene>
    <name evidence="2" type="ORF">CYLTODRAFT_418203</name>
</gene>
<feature type="compositionally biased region" description="Basic and acidic residues" evidence="1">
    <location>
        <begin position="94"/>
        <end position="105"/>
    </location>
</feature>
<proteinExistence type="predicted"/>
<protein>
    <recommendedName>
        <fullName evidence="4">GYF domain-containing protein</fullName>
    </recommendedName>
</protein>
<dbReference type="OrthoDB" id="331341at2759"/>
<dbReference type="InterPro" id="IPR035445">
    <property type="entry name" value="GYF-like_dom_sf"/>
</dbReference>
<reference evidence="2 3" key="1">
    <citation type="journal article" date="2015" name="Fungal Genet. Biol.">
        <title>Evolution of novel wood decay mechanisms in Agaricales revealed by the genome sequences of Fistulina hepatica and Cylindrobasidium torrendii.</title>
        <authorList>
            <person name="Floudas D."/>
            <person name="Held B.W."/>
            <person name="Riley R."/>
            <person name="Nagy L.G."/>
            <person name="Koehler G."/>
            <person name="Ransdell A.S."/>
            <person name="Younus H."/>
            <person name="Chow J."/>
            <person name="Chiniquy J."/>
            <person name="Lipzen A."/>
            <person name="Tritt A."/>
            <person name="Sun H."/>
            <person name="Haridas S."/>
            <person name="LaButti K."/>
            <person name="Ohm R.A."/>
            <person name="Kues U."/>
            <person name="Blanchette R.A."/>
            <person name="Grigoriev I.V."/>
            <person name="Minto R.E."/>
            <person name="Hibbett D.S."/>
        </authorList>
    </citation>
    <scope>NUCLEOTIDE SEQUENCE [LARGE SCALE GENOMIC DNA]</scope>
    <source>
        <strain evidence="2 3">FP15055 ss-10</strain>
    </source>
</reference>
<feature type="compositionally biased region" description="Polar residues" evidence="1">
    <location>
        <begin position="251"/>
        <end position="261"/>
    </location>
</feature>
<evidence type="ECO:0000313" key="2">
    <source>
        <dbReference type="EMBL" id="KIY72227.1"/>
    </source>
</evidence>
<accession>A0A0D7BP86</accession>
<feature type="compositionally biased region" description="Acidic residues" evidence="1">
    <location>
        <begin position="79"/>
        <end position="93"/>
    </location>
</feature>
<feature type="region of interest" description="Disordered" evidence="1">
    <location>
        <begin position="239"/>
        <end position="262"/>
    </location>
</feature>
<evidence type="ECO:0000313" key="3">
    <source>
        <dbReference type="Proteomes" id="UP000054007"/>
    </source>
</evidence>
<evidence type="ECO:0000256" key="1">
    <source>
        <dbReference type="SAM" id="MobiDB-lite"/>
    </source>
</evidence>
<dbReference type="PANTHER" id="PTHR13138">
    <property type="entry name" value="PROTEIN LIN1"/>
    <property type="match status" value="1"/>
</dbReference>
<dbReference type="AlphaFoldDB" id="A0A0D7BP86"/>
<name>A0A0D7BP86_9AGAR</name>
<feature type="compositionally biased region" description="Acidic residues" evidence="1">
    <location>
        <begin position="121"/>
        <end position="133"/>
    </location>
</feature>
<sequence length="384" mass="43214">MPPRTSQKRAPSSSSSFSSSALPTKKTRFADPDSTEDFAEQVEEALEGSTRKGRVRVEGYESDSSDEGEGVRRKSAGGGEEEEDMFAMAEDTDEVGKKKKGEEGYMRLGDIEGQEFHNNESEDEDEDEEEDEESKEKKEMGYALSSFNMREEMEEGKFTEDGMYVRTKDEHARHDAWLADVNSGDIKKARRRKRELEKRKEEREEEEEREVREKGGVHALERELLALLRRGETSLEALGRLGRGKKKSQKHNASSTASTSTDVERITHLASQIMALGDTDVYSKTYEELVRSVRSSGIVPRDWQPPSADKMFEYRWSSAHTAGQAQPAGQAQTTSQAAAAEVFGPFGEDELMGWFKARYFGEGGEKIDVREVGGNWAAWDEVFP</sequence>
<dbReference type="STRING" id="1314674.A0A0D7BP86"/>
<dbReference type="SUPFAM" id="SSF55277">
    <property type="entry name" value="GYF domain"/>
    <property type="match status" value="1"/>
</dbReference>
<dbReference type="EMBL" id="KN880446">
    <property type="protein sequence ID" value="KIY72227.1"/>
    <property type="molecule type" value="Genomic_DNA"/>
</dbReference>
<keyword evidence="3" id="KW-1185">Reference proteome</keyword>